<evidence type="ECO:0000256" key="5">
    <source>
        <dbReference type="SAM" id="Phobius"/>
    </source>
</evidence>
<dbReference type="GO" id="GO:0006508">
    <property type="term" value="P:proteolysis"/>
    <property type="evidence" value="ECO:0007669"/>
    <property type="project" value="UniProtKB-KW"/>
</dbReference>
<accession>A0A2U3B942</accession>
<dbReference type="SUPFAM" id="SSF141322">
    <property type="entry name" value="NfeD domain-like"/>
    <property type="match status" value="1"/>
</dbReference>
<comment type="caution">
    <text evidence="9">The sequence shown here is derived from an EMBL/GenBank/DDBJ whole genome shotgun (WGS) entry which is preliminary data.</text>
</comment>
<evidence type="ECO:0000313" key="9">
    <source>
        <dbReference type="EMBL" id="PWI33265.1"/>
    </source>
</evidence>
<evidence type="ECO:0000256" key="4">
    <source>
        <dbReference type="ARBA" id="ARBA00023136"/>
    </source>
</evidence>
<keyword evidence="2 5" id="KW-0812">Transmembrane</keyword>
<dbReference type="PANTHER" id="PTHR33507">
    <property type="entry name" value="INNER MEMBRANE PROTEIN YBBJ"/>
    <property type="match status" value="1"/>
</dbReference>
<keyword evidence="9" id="KW-0378">Hydrolase</keyword>
<dbReference type="Pfam" id="PF01957">
    <property type="entry name" value="NfeD"/>
    <property type="match status" value="1"/>
</dbReference>
<dbReference type="PANTHER" id="PTHR33507:SF4">
    <property type="entry name" value="NODULATION COMPETITIVENESS PROTEIN NFED"/>
    <property type="match status" value="1"/>
</dbReference>
<dbReference type="Proteomes" id="UP000245362">
    <property type="component" value="Unassembled WGS sequence"/>
</dbReference>
<dbReference type="InterPro" id="IPR056739">
    <property type="entry name" value="NfeD_membrane"/>
</dbReference>
<keyword evidence="10" id="KW-1185">Reference proteome</keyword>
<dbReference type="Gene3D" id="3.90.226.10">
    <property type="entry name" value="2-enoyl-CoA Hydratase, Chain A, domain 1"/>
    <property type="match status" value="1"/>
</dbReference>
<dbReference type="SUPFAM" id="SSF52096">
    <property type="entry name" value="ClpP/crotonase"/>
    <property type="match status" value="1"/>
</dbReference>
<dbReference type="InterPro" id="IPR012340">
    <property type="entry name" value="NA-bd_OB-fold"/>
</dbReference>
<evidence type="ECO:0000259" key="6">
    <source>
        <dbReference type="Pfam" id="PF01957"/>
    </source>
</evidence>
<evidence type="ECO:0000313" key="10">
    <source>
        <dbReference type="Proteomes" id="UP000245362"/>
    </source>
</evidence>
<name>A0A2U3B942_9VIBR</name>
<evidence type="ECO:0000259" key="8">
    <source>
        <dbReference type="Pfam" id="PF25145"/>
    </source>
</evidence>
<dbReference type="InterPro" id="IPR052165">
    <property type="entry name" value="Membrane_assoc_protease"/>
</dbReference>
<feature type="domain" description="NfeD-like C-terminal" evidence="6">
    <location>
        <begin position="391"/>
        <end position="446"/>
    </location>
</feature>
<keyword evidence="4 5" id="KW-0472">Membrane</keyword>
<proteinExistence type="predicted"/>
<feature type="domain" description="NfeD1b N-terminal" evidence="8">
    <location>
        <begin position="40"/>
        <end position="139"/>
    </location>
</feature>
<sequence>MSRWVIGILLGCLIGLTDLSSADTIKSDNVLSRTIPVLTISGAIGPAVGDYVINEIQRANRRSNVPAIIITIDTPGGLVSSLRDINQQILASNIPVLCLVYPQGARAASAGTYILYACHIAAMAPATTLGAATPVQIGGMPGGGSPEGEEENHGPSAMEKKILNDSIAYIRSLAQLRGRNAEWAEKAVREAATLSASEALDNNVINLIADTPDVLAERLHSQTVVVNKQPQEMDLQGAALEPRTPDWRNKFLATITDPNIAYILMMIGVYGLLLEFYSPGFGIAGTIGAISLLVALYAFQLLPVNYVGLGLILVGIALLIAEAMVPSFGLLGVGGIIAFTLGSVFLIDTDLPELKISMSLIYAIAIVSGGFIVLVLKTLWNFRHKQVVSGADALIGCEAEADNNFTEHGFVLIRGERWAARCDEPLRKGDVVVVDTVDGLTLQVRKRTGSEEK</sequence>
<gene>
    <name evidence="9" type="ORF">DI392_10425</name>
</gene>
<dbReference type="GO" id="GO:0016020">
    <property type="term" value="C:membrane"/>
    <property type="evidence" value="ECO:0007669"/>
    <property type="project" value="UniProtKB-SubCell"/>
</dbReference>
<dbReference type="Gene3D" id="2.40.50.140">
    <property type="entry name" value="Nucleic acid-binding proteins"/>
    <property type="match status" value="1"/>
</dbReference>
<comment type="subcellular location">
    <subcellularLocation>
        <location evidence="1">Membrane</location>
        <topology evidence="1">Multi-pass membrane protein</topology>
    </subcellularLocation>
</comment>
<keyword evidence="3 5" id="KW-1133">Transmembrane helix</keyword>
<feature type="transmembrane region" description="Helical" evidence="5">
    <location>
        <begin position="280"/>
        <end position="298"/>
    </location>
</feature>
<dbReference type="AlphaFoldDB" id="A0A2U3B942"/>
<protein>
    <submittedName>
        <fullName evidence="9">Serine protease</fullName>
    </submittedName>
</protein>
<dbReference type="GO" id="GO:0008233">
    <property type="term" value="F:peptidase activity"/>
    <property type="evidence" value="ECO:0007669"/>
    <property type="project" value="UniProtKB-KW"/>
</dbReference>
<reference evidence="9 10" key="1">
    <citation type="submission" date="2018-05" db="EMBL/GenBank/DDBJ databases">
        <title>Vibrio limimaris sp. nov., isolated from marine sediment.</title>
        <authorList>
            <person name="Li C.-M."/>
        </authorList>
    </citation>
    <scope>NUCLEOTIDE SEQUENCE [LARGE SCALE GENOMIC DNA]</scope>
    <source>
        <strain evidence="9 10">E4404</strain>
    </source>
</reference>
<feature type="transmembrane region" description="Helical" evidence="5">
    <location>
        <begin position="304"/>
        <end position="321"/>
    </location>
</feature>
<evidence type="ECO:0000259" key="7">
    <source>
        <dbReference type="Pfam" id="PF24961"/>
    </source>
</evidence>
<dbReference type="EMBL" id="QFWT01000005">
    <property type="protein sequence ID" value="PWI33265.1"/>
    <property type="molecule type" value="Genomic_DNA"/>
</dbReference>
<feature type="transmembrane region" description="Helical" evidence="5">
    <location>
        <begin position="359"/>
        <end position="376"/>
    </location>
</feature>
<feature type="transmembrane region" description="Helical" evidence="5">
    <location>
        <begin position="251"/>
        <end position="273"/>
    </location>
</feature>
<dbReference type="CDD" id="cd07020">
    <property type="entry name" value="Clp_protease_NfeD_1"/>
    <property type="match status" value="1"/>
</dbReference>
<dbReference type="InterPro" id="IPR056738">
    <property type="entry name" value="NfeD1b_N"/>
</dbReference>
<dbReference type="Pfam" id="PF24961">
    <property type="entry name" value="NfeD_membrane"/>
    <property type="match status" value="1"/>
</dbReference>
<keyword evidence="9" id="KW-0645">Protease</keyword>
<dbReference type="InterPro" id="IPR002810">
    <property type="entry name" value="NfeD-like_C"/>
</dbReference>
<evidence type="ECO:0000256" key="3">
    <source>
        <dbReference type="ARBA" id="ARBA00022989"/>
    </source>
</evidence>
<dbReference type="InterPro" id="IPR029045">
    <property type="entry name" value="ClpP/crotonase-like_dom_sf"/>
</dbReference>
<feature type="transmembrane region" description="Helical" evidence="5">
    <location>
        <begin position="328"/>
        <end position="347"/>
    </location>
</feature>
<dbReference type="Pfam" id="PF25145">
    <property type="entry name" value="NfeD1b_N"/>
    <property type="match status" value="1"/>
</dbReference>
<evidence type="ECO:0000256" key="1">
    <source>
        <dbReference type="ARBA" id="ARBA00004141"/>
    </source>
</evidence>
<dbReference type="RefSeq" id="WP_109319849.1">
    <property type="nucleotide sequence ID" value="NZ_QFWT01000005.1"/>
</dbReference>
<feature type="domain" description="NfeD integral membrane" evidence="7">
    <location>
        <begin position="259"/>
        <end position="376"/>
    </location>
</feature>
<evidence type="ECO:0000256" key="2">
    <source>
        <dbReference type="ARBA" id="ARBA00022692"/>
    </source>
</evidence>
<organism evidence="9 10">
    <name type="scientific">Vibrio albus</name>
    <dbReference type="NCBI Taxonomy" id="2200953"/>
    <lineage>
        <taxon>Bacteria</taxon>
        <taxon>Pseudomonadati</taxon>
        <taxon>Pseudomonadota</taxon>
        <taxon>Gammaproteobacteria</taxon>
        <taxon>Vibrionales</taxon>
        <taxon>Vibrionaceae</taxon>
        <taxon>Vibrio</taxon>
    </lineage>
</organism>
<dbReference type="OrthoDB" id="5289056at2"/>